<evidence type="ECO:0000256" key="4">
    <source>
        <dbReference type="ARBA" id="ARBA00022989"/>
    </source>
</evidence>
<keyword evidence="4 6" id="KW-1133">Transmembrane helix</keyword>
<evidence type="ECO:0000256" key="1">
    <source>
        <dbReference type="ARBA" id="ARBA00004141"/>
    </source>
</evidence>
<evidence type="ECO:0000313" key="9">
    <source>
        <dbReference type="Proteomes" id="UP000188145"/>
    </source>
</evidence>
<comment type="subcellular location">
    <subcellularLocation>
        <location evidence="1">Membrane</location>
        <topology evidence="1">Multi-pass membrane protein</topology>
    </subcellularLocation>
</comment>
<dbReference type="EMBL" id="CP019606">
    <property type="protein sequence ID" value="AQP46212.1"/>
    <property type="molecule type" value="Genomic_DNA"/>
</dbReference>
<feature type="transmembrane region" description="Helical" evidence="6">
    <location>
        <begin position="6"/>
        <end position="27"/>
    </location>
</feature>
<feature type="transmembrane region" description="Helical" evidence="6">
    <location>
        <begin position="247"/>
        <end position="265"/>
    </location>
</feature>
<feature type="domain" description="Cytochrome c assembly protein" evidence="7">
    <location>
        <begin position="86"/>
        <end position="298"/>
    </location>
</feature>
<keyword evidence="3" id="KW-0201">Cytochrome c-type biogenesis</keyword>
<evidence type="ECO:0000256" key="2">
    <source>
        <dbReference type="ARBA" id="ARBA00022692"/>
    </source>
</evidence>
<dbReference type="Pfam" id="PF01578">
    <property type="entry name" value="Cytochrom_C_asm"/>
    <property type="match status" value="1"/>
</dbReference>
<name>A0A1Q2CJC8_9ACTN</name>
<gene>
    <name evidence="8" type="ORF">BW730_00095</name>
</gene>
<dbReference type="AlphaFoldDB" id="A0A1Q2CJC8"/>
<dbReference type="OrthoDB" id="9814290at2"/>
<proteinExistence type="predicted"/>
<accession>A0A1Q2CJC8</accession>
<dbReference type="PANTHER" id="PTHR30071:SF1">
    <property type="entry name" value="CYTOCHROME B_B6 PROTEIN-RELATED"/>
    <property type="match status" value="1"/>
</dbReference>
<feature type="transmembrane region" description="Helical" evidence="6">
    <location>
        <begin position="272"/>
        <end position="294"/>
    </location>
</feature>
<dbReference type="GO" id="GO:0020037">
    <property type="term" value="F:heme binding"/>
    <property type="evidence" value="ECO:0007669"/>
    <property type="project" value="InterPro"/>
</dbReference>
<feature type="transmembrane region" description="Helical" evidence="6">
    <location>
        <begin position="58"/>
        <end position="80"/>
    </location>
</feature>
<dbReference type="GO" id="GO:0005886">
    <property type="term" value="C:plasma membrane"/>
    <property type="evidence" value="ECO:0007669"/>
    <property type="project" value="TreeGrafter"/>
</dbReference>
<dbReference type="PANTHER" id="PTHR30071">
    <property type="entry name" value="HEME EXPORTER PROTEIN C"/>
    <property type="match status" value="1"/>
</dbReference>
<reference evidence="9" key="1">
    <citation type="submission" date="2017-02" db="EMBL/GenBank/DDBJ databases">
        <title>Tessaracoccus aquaemaris sp. nov., isolated from the intestine of a Korean rockfish, Sebastes schlegelii, in a marine aquaculture pond.</title>
        <authorList>
            <person name="Tak E.J."/>
            <person name="Bae J.-W."/>
        </authorList>
    </citation>
    <scope>NUCLEOTIDE SEQUENCE [LARGE SCALE GENOMIC DNA]</scope>
    <source>
        <strain evidence="9">NSG39</strain>
    </source>
</reference>
<organism evidence="8 9">
    <name type="scientific">Tessaracoccus aquimaris</name>
    <dbReference type="NCBI Taxonomy" id="1332264"/>
    <lineage>
        <taxon>Bacteria</taxon>
        <taxon>Bacillati</taxon>
        <taxon>Actinomycetota</taxon>
        <taxon>Actinomycetes</taxon>
        <taxon>Propionibacteriales</taxon>
        <taxon>Propionibacteriaceae</taxon>
        <taxon>Tessaracoccus</taxon>
    </lineage>
</organism>
<evidence type="ECO:0000313" key="8">
    <source>
        <dbReference type="EMBL" id="AQP46212.1"/>
    </source>
</evidence>
<feature type="transmembrane region" description="Helical" evidence="6">
    <location>
        <begin position="92"/>
        <end position="111"/>
    </location>
</feature>
<dbReference type="Proteomes" id="UP000188145">
    <property type="component" value="Chromosome"/>
</dbReference>
<evidence type="ECO:0000259" key="7">
    <source>
        <dbReference type="Pfam" id="PF01578"/>
    </source>
</evidence>
<dbReference type="InterPro" id="IPR002541">
    <property type="entry name" value="Cyt_c_assembly"/>
</dbReference>
<protein>
    <submittedName>
        <fullName evidence="8">C-type cytochrome biogenesis protein CcsB</fullName>
    </submittedName>
</protein>
<keyword evidence="2 6" id="KW-0812">Transmembrane</keyword>
<sequence>MTLSEWSYTAMVAAAVVYLVAFALCALEWSSARGLAKERPEDGSEDVARTRVDFYGRLALFTTTIAAVLHIGAVVLRGVAAQRAPWGNMYEFVTAAMAFAVLLYLVCAYRFGMRWLGLGANLLFTFGLGVAVTQFYVDVAPLVPALHSVWFIIHIIAACISGAAFNIAAITSILYLVRESAAKRADAKGVEVVGYVAKLPTAKRLDLISYRLIAFAVPLWTFTIVAGSIWAQYAWGRFWNWDPKETWSFITWIIYVAYLHARATAGWRGRPVAIISLIGVVAFWFNFIGVNLLFSGLHSYSGI</sequence>
<dbReference type="InterPro" id="IPR045062">
    <property type="entry name" value="Cyt_c_biogenesis_CcsA/CcmC"/>
</dbReference>
<keyword evidence="9" id="KW-1185">Reference proteome</keyword>
<evidence type="ECO:0000256" key="6">
    <source>
        <dbReference type="SAM" id="Phobius"/>
    </source>
</evidence>
<keyword evidence="5 6" id="KW-0472">Membrane</keyword>
<feature type="transmembrane region" description="Helical" evidence="6">
    <location>
        <begin position="149"/>
        <end position="177"/>
    </location>
</feature>
<feature type="transmembrane region" description="Helical" evidence="6">
    <location>
        <begin position="118"/>
        <end position="137"/>
    </location>
</feature>
<feature type="transmembrane region" description="Helical" evidence="6">
    <location>
        <begin position="212"/>
        <end position="235"/>
    </location>
</feature>
<evidence type="ECO:0000256" key="5">
    <source>
        <dbReference type="ARBA" id="ARBA00023136"/>
    </source>
</evidence>
<evidence type="ECO:0000256" key="3">
    <source>
        <dbReference type="ARBA" id="ARBA00022748"/>
    </source>
</evidence>
<dbReference type="STRING" id="1332264.BW730_00095"/>
<dbReference type="NCBIfam" id="TIGR03144">
    <property type="entry name" value="cytochr_II_ccsB"/>
    <property type="match status" value="1"/>
</dbReference>
<dbReference type="InterPro" id="IPR017562">
    <property type="entry name" value="Cyt_c_biogenesis_CcsA"/>
</dbReference>
<dbReference type="GO" id="GO:0017004">
    <property type="term" value="P:cytochrome complex assembly"/>
    <property type="evidence" value="ECO:0007669"/>
    <property type="project" value="UniProtKB-KW"/>
</dbReference>
<dbReference type="KEGG" id="tes:BW730_00095"/>
<dbReference type="RefSeq" id="WP_077684525.1">
    <property type="nucleotide sequence ID" value="NZ_CP019606.1"/>
</dbReference>